<evidence type="ECO:0000313" key="2">
    <source>
        <dbReference type="Proteomes" id="UP000000276"/>
    </source>
</evidence>
<gene>
    <name evidence="1" type="ORF">CPC231_07290</name>
</gene>
<dbReference type="KEGG" id="cpq:CPC231_07290"/>
<name>D9QBI8_CORP2</name>
<dbReference type="EMBL" id="CP001829">
    <property type="protein sequence ID" value="ADL10914.2"/>
    <property type="molecule type" value="Genomic_DNA"/>
</dbReference>
<sequence length="65" mass="7307">MLLYAVGLVTLFKRSLKVFLCNLPTVEPSDSFKIRRSGHVVLVRVMGVILLIANLDVYPRRHAAV</sequence>
<dbReference type="HOGENOM" id="CLU_2842375_0_0_11"/>
<dbReference type="Proteomes" id="UP000000276">
    <property type="component" value="Chromosome"/>
</dbReference>
<protein>
    <submittedName>
        <fullName evidence="1">Uncharacterized protein</fullName>
    </submittedName>
</protein>
<proteinExistence type="predicted"/>
<keyword evidence="2" id="KW-1185">Reference proteome</keyword>
<accession>D9QBI8</accession>
<reference evidence="1 2" key="2">
    <citation type="journal article" date="2011" name="PLoS ONE">
        <title>Evidence for reductive genome evolution and lateral acquisition of virulence functions in two Corynebacterium pseudotuberculosis strains.</title>
        <authorList>
            <person name="Ruiz J.C."/>
            <person name="D'Afonseca V."/>
            <person name="Silva A."/>
            <person name="Ali A."/>
            <person name="Pinto A.C."/>
            <person name="Santos A.R."/>
            <person name="Rocha A.A."/>
            <person name="Lopes D.O."/>
            <person name="Dorella F.A."/>
            <person name="Pacheco L.G."/>
            <person name="Costa M.P."/>
            <person name="Turk M.Z."/>
            <person name="Seyffert N."/>
            <person name="Moraes P.M."/>
            <person name="Soares S.C."/>
            <person name="Almeida S.S."/>
            <person name="Castro T.L."/>
            <person name="Abreu V.A."/>
            <person name="Trost E."/>
            <person name="Baumbach J."/>
            <person name="Tauch A."/>
            <person name="Schneider M.P."/>
            <person name="McCulloch J."/>
            <person name="Cerdeira L.T."/>
            <person name="Ramos R.T."/>
            <person name="Zerlotini A."/>
            <person name="Dominitini A."/>
            <person name="Resende D.M."/>
            <person name="Coser E.M."/>
            <person name="Oliveira L.M."/>
            <person name="Pedrosa A.L."/>
            <person name="Vieira C.U."/>
            <person name="Guimaraes C.T."/>
            <person name="Bartholomeu D.C."/>
            <person name="Oliveira D.M."/>
            <person name="Santos F.R."/>
            <person name="Rabelo E.M."/>
            <person name="Lobo F.P."/>
            <person name="Franco G.R."/>
            <person name="Costa A.F."/>
            <person name="Castro I.M."/>
            <person name="Dias S.R."/>
            <person name="Ferro J.A."/>
            <person name="Ortega J.M."/>
            <person name="Paiva L.V."/>
            <person name="Goulart L.R."/>
            <person name="Almeida J.F."/>
            <person name="Ferro M.I."/>
            <person name="Carneiro N.P."/>
            <person name="Falcao P.R."/>
            <person name="Grynberg P."/>
            <person name="Teixeira S.M."/>
            <person name="Brommonschenkel S."/>
            <person name="Oliveira S.C."/>
            <person name="Meyer R."/>
            <person name="Moore R.J."/>
            <person name="Miyoshi A."/>
            <person name="Oliveira G.C."/>
            <person name="Azevedo V."/>
        </authorList>
    </citation>
    <scope>NUCLEOTIDE SEQUENCE [LARGE SCALE GENOMIC DNA]</scope>
    <source>
        <strain evidence="1 2">C231</strain>
    </source>
</reference>
<dbReference type="AlphaFoldDB" id="D9QBI8"/>
<evidence type="ECO:0000313" key="1">
    <source>
        <dbReference type="EMBL" id="ADL10914.2"/>
    </source>
</evidence>
<organism evidence="1 2">
    <name type="scientific">Corynebacterium pseudotuberculosis (strain C231)</name>
    <dbReference type="NCBI Taxonomy" id="681645"/>
    <lineage>
        <taxon>Bacteria</taxon>
        <taxon>Bacillati</taxon>
        <taxon>Actinomycetota</taxon>
        <taxon>Actinomycetes</taxon>
        <taxon>Mycobacteriales</taxon>
        <taxon>Corynebacteriaceae</taxon>
        <taxon>Corynebacterium</taxon>
    </lineage>
</organism>
<reference evidence="1 2" key="1">
    <citation type="journal article" date="2011" name="J. Bacteriol.">
        <title>Complete genome sequence of Corynebacterium pseudotuberculosis I19, a strain isolated from a cow in Israel with bovine mastitis.</title>
        <authorList>
            <consortium name="Consortium: Rede Paraense de Genomica e Proteomica (RPGP)"/>
            <person name="Silva A."/>
            <person name="Schneider M.P."/>
            <person name="Cerdeira L."/>
            <person name="Barbosa M.S."/>
            <person name="Ramos R.T."/>
            <person name="Carneiro A.R."/>
            <person name="Santos R."/>
            <person name="Lima M."/>
            <person name="D'Afonseca V."/>
            <person name="Almeida S.S."/>
            <person name="Santos A.R."/>
            <person name="Soares S.C."/>
            <person name="Pinto A.C."/>
            <person name="Ali A."/>
            <person name="Dorella F.A."/>
            <person name="Rocha F."/>
            <person name="de Abreu V.A."/>
            <person name="Trost E."/>
            <person name="Tauch A."/>
            <person name="Shpigel N."/>
            <person name="Miyoshi A."/>
            <person name="Azevedo V."/>
        </authorList>
    </citation>
    <scope>NUCLEOTIDE SEQUENCE [LARGE SCALE GENOMIC DNA]</scope>
    <source>
        <strain evidence="1 2">C231</strain>
    </source>
</reference>